<dbReference type="AlphaFoldDB" id="A0A8S0UGU6"/>
<keyword evidence="1" id="KW-0472">Membrane</keyword>
<name>A0A8S0UGU6_OLEEU</name>
<sequence>SVFFCFTTFPLLPRSVSGLAVLFFFCSVTVFMLAMECKYCVAVQLTAGLGRFLFVSGRVLGPSLGQCVGLCYFLFAGFLGRYLGSTGLCIFHCFLLGLEVCFGSEFLDIFWPYIDCAGVNFFGFLKAIFWASAGRSLGALFGPFLGLLSGPILLNFLDFCGRFQGLLIGPFCSVFWASLDI</sequence>
<dbReference type="EMBL" id="CACTIH010007576">
    <property type="protein sequence ID" value="CAA3015880.1"/>
    <property type="molecule type" value="Genomic_DNA"/>
</dbReference>
<dbReference type="Gramene" id="OE9A082238T1">
    <property type="protein sequence ID" value="OE9A082238C1"/>
    <property type="gene ID" value="OE9A082238"/>
</dbReference>
<proteinExistence type="predicted"/>
<protein>
    <submittedName>
        <fullName evidence="2">Uncharacterized protein</fullName>
    </submittedName>
</protein>
<feature type="transmembrane region" description="Helical" evidence="1">
    <location>
        <begin position="16"/>
        <end position="34"/>
    </location>
</feature>
<gene>
    <name evidence="2" type="ORF">OLEA9_A082238</name>
</gene>
<keyword evidence="3" id="KW-1185">Reference proteome</keyword>
<evidence type="ECO:0000313" key="3">
    <source>
        <dbReference type="Proteomes" id="UP000594638"/>
    </source>
</evidence>
<keyword evidence="1" id="KW-1133">Transmembrane helix</keyword>
<accession>A0A8S0UGU6</accession>
<feature type="non-terminal residue" evidence="2">
    <location>
        <position position="1"/>
    </location>
</feature>
<reference evidence="2 3" key="1">
    <citation type="submission" date="2019-12" db="EMBL/GenBank/DDBJ databases">
        <authorList>
            <person name="Alioto T."/>
            <person name="Alioto T."/>
            <person name="Gomez Garrido J."/>
        </authorList>
    </citation>
    <scope>NUCLEOTIDE SEQUENCE [LARGE SCALE GENOMIC DNA]</scope>
</reference>
<dbReference type="Proteomes" id="UP000594638">
    <property type="component" value="Unassembled WGS sequence"/>
</dbReference>
<keyword evidence="1" id="KW-0812">Transmembrane</keyword>
<comment type="caution">
    <text evidence="2">The sequence shown here is derived from an EMBL/GenBank/DDBJ whole genome shotgun (WGS) entry which is preliminary data.</text>
</comment>
<feature type="transmembrane region" description="Helical" evidence="1">
    <location>
        <begin position="110"/>
        <end position="131"/>
    </location>
</feature>
<evidence type="ECO:0000256" key="1">
    <source>
        <dbReference type="SAM" id="Phobius"/>
    </source>
</evidence>
<evidence type="ECO:0000313" key="2">
    <source>
        <dbReference type="EMBL" id="CAA3015880.1"/>
    </source>
</evidence>
<feature type="transmembrane region" description="Helical" evidence="1">
    <location>
        <begin position="137"/>
        <end position="157"/>
    </location>
</feature>
<feature type="transmembrane region" description="Helical" evidence="1">
    <location>
        <begin position="72"/>
        <end position="98"/>
    </location>
</feature>
<organism evidence="2 3">
    <name type="scientific">Olea europaea subsp. europaea</name>
    <dbReference type="NCBI Taxonomy" id="158383"/>
    <lineage>
        <taxon>Eukaryota</taxon>
        <taxon>Viridiplantae</taxon>
        <taxon>Streptophyta</taxon>
        <taxon>Embryophyta</taxon>
        <taxon>Tracheophyta</taxon>
        <taxon>Spermatophyta</taxon>
        <taxon>Magnoliopsida</taxon>
        <taxon>eudicotyledons</taxon>
        <taxon>Gunneridae</taxon>
        <taxon>Pentapetalae</taxon>
        <taxon>asterids</taxon>
        <taxon>lamiids</taxon>
        <taxon>Lamiales</taxon>
        <taxon>Oleaceae</taxon>
        <taxon>Oleeae</taxon>
        <taxon>Olea</taxon>
    </lineage>
</organism>